<name>A0A913Y0G4_EXADI</name>
<dbReference type="EnsemblMetazoa" id="XM_021057127.2">
    <property type="protein sequence ID" value="XP_020912786.1"/>
    <property type="gene ID" value="LOC110250519"/>
</dbReference>
<evidence type="ECO:0000313" key="3">
    <source>
        <dbReference type="Proteomes" id="UP000887567"/>
    </source>
</evidence>
<dbReference type="KEGG" id="epa:110250519"/>
<proteinExistence type="predicted"/>
<protein>
    <submittedName>
        <fullName evidence="2">Uncharacterized protein</fullName>
    </submittedName>
</protein>
<dbReference type="OrthoDB" id="6538197at2759"/>
<dbReference type="RefSeq" id="XP_020912786.1">
    <property type="nucleotide sequence ID" value="XM_021057127.2"/>
</dbReference>
<organism evidence="2 3">
    <name type="scientific">Exaiptasia diaphana</name>
    <name type="common">Tropical sea anemone</name>
    <name type="synonym">Aiptasia pulchella</name>
    <dbReference type="NCBI Taxonomy" id="2652724"/>
    <lineage>
        <taxon>Eukaryota</taxon>
        <taxon>Metazoa</taxon>
        <taxon>Cnidaria</taxon>
        <taxon>Anthozoa</taxon>
        <taxon>Hexacorallia</taxon>
        <taxon>Actiniaria</taxon>
        <taxon>Aiptasiidae</taxon>
        <taxon>Exaiptasia</taxon>
    </lineage>
</organism>
<feature type="region of interest" description="Disordered" evidence="1">
    <location>
        <begin position="70"/>
        <end position="114"/>
    </location>
</feature>
<accession>A0A913Y0G4</accession>
<sequence>MRDIGVMTYQEIKKEPISPDSHHGHCCQNYDQDAVVGLTDYHYINNVKEEKTIPCDEEIPNDQEIIDLVDSMSQDSDTSSNASGSSYDEYDGEVNNEEQHLNRSPLSNDPRSKSLTILKPSIHTEDYLFMYDYQSTAQAPPPLTPESASEILKGITNNESS</sequence>
<feature type="compositionally biased region" description="Low complexity" evidence="1">
    <location>
        <begin position="70"/>
        <end position="87"/>
    </location>
</feature>
<dbReference type="AlphaFoldDB" id="A0A913Y0G4"/>
<dbReference type="Proteomes" id="UP000887567">
    <property type="component" value="Unplaced"/>
</dbReference>
<reference evidence="2" key="1">
    <citation type="submission" date="2022-11" db="UniProtKB">
        <authorList>
            <consortium name="EnsemblMetazoa"/>
        </authorList>
    </citation>
    <scope>IDENTIFICATION</scope>
</reference>
<keyword evidence="3" id="KW-1185">Reference proteome</keyword>
<feature type="region of interest" description="Disordered" evidence="1">
    <location>
        <begin position="136"/>
        <end position="161"/>
    </location>
</feature>
<dbReference type="GeneID" id="110250519"/>
<evidence type="ECO:0000313" key="2">
    <source>
        <dbReference type="EnsemblMetazoa" id="XP_020912786.1"/>
    </source>
</evidence>
<evidence type="ECO:0000256" key="1">
    <source>
        <dbReference type="SAM" id="MobiDB-lite"/>
    </source>
</evidence>
<feature type="compositionally biased region" description="Polar residues" evidence="1">
    <location>
        <begin position="102"/>
        <end position="114"/>
    </location>
</feature>